<dbReference type="OMA" id="TADIYMS"/>
<name>A0A4Y7IDE4_PAPSO</name>
<dbReference type="PANTHER" id="PTHR31900:SF30">
    <property type="entry name" value="SUPERFAMILY PROTEIN, PUTATIVE-RELATED"/>
    <property type="match status" value="1"/>
</dbReference>
<feature type="domain" description="F-box" evidence="1">
    <location>
        <begin position="13"/>
        <end position="49"/>
    </location>
</feature>
<reference evidence="2 3" key="1">
    <citation type="journal article" date="2018" name="Science">
        <title>The opium poppy genome and morphinan production.</title>
        <authorList>
            <person name="Guo L."/>
            <person name="Winzer T."/>
            <person name="Yang X."/>
            <person name="Li Y."/>
            <person name="Ning Z."/>
            <person name="He Z."/>
            <person name="Teodor R."/>
            <person name="Lu Y."/>
            <person name="Bowser T.A."/>
            <person name="Graham I.A."/>
            <person name="Ye K."/>
        </authorList>
    </citation>
    <scope>NUCLEOTIDE SEQUENCE [LARGE SCALE GENOMIC DNA]</scope>
    <source>
        <strain evidence="3">cv. HN1</strain>
        <tissue evidence="2">Leaves</tissue>
    </source>
</reference>
<evidence type="ECO:0000313" key="3">
    <source>
        <dbReference type="Proteomes" id="UP000316621"/>
    </source>
</evidence>
<dbReference type="Pfam" id="PF24758">
    <property type="entry name" value="LRR_At5g56370"/>
    <property type="match status" value="1"/>
</dbReference>
<dbReference type="EMBL" id="CM010715">
    <property type="protein sequence ID" value="RZC45528.1"/>
    <property type="molecule type" value="Genomic_DNA"/>
</dbReference>
<gene>
    <name evidence="2" type="ORF">C5167_038481</name>
</gene>
<keyword evidence="3" id="KW-1185">Reference proteome</keyword>
<dbReference type="Gene3D" id="1.20.1280.50">
    <property type="match status" value="1"/>
</dbReference>
<dbReference type="STRING" id="3469.A0A4Y7IDE4"/>
<dbReference type="PANTHER" id="PTHR31900">
    <property type="entry name" value="F-BOX/RNI SUPERFAMILY PROTEIN-RELATED"/>
    <property type="match status" value="1"/>
</dbReference>
<dbReference type="CDD" id="cd22160">
    <property type="entry name" value="F-box_AtFBL13-like"/>
    <property type="match status" value="1"/>
</dbReference>
<dbReference type="InterPro" id="IPR036047">
    <property type="entry name" value="F-box-like_dom_sf"/>
</dbReference>
<dbReference type="Pfam" id="PF08387">
    <property type="entry name" value="FBD"/>
    <property type="match status" value="1"/>
</dbReference>
<dbReference type="AlphaFoldDB" id="A0A4Y7IDE4"/>
<dbReference type="SUPFAM" id="SSF81383">
    <property type="entry name" value="F-box domain"/>
    <property type="match status" value="1"/>
</dbReference>
<protein>
    <recommendedName>
        <fullName evidence="1">F-box domain-containing protein</fullName>
    </recommendedName>
</protein>
<proteinExistence type="predicted"/>
<dbReference type="InterPro" id="IPR055411">
    <property type="entry name" value="LRR_FXL15/At3g58940/PEG3-like"/>
</dbReference>
<evidence type="ECO:0000313" key="2">
    <source>
        <dbReference type="EMBL" id="RZC45528.1"/>
    </source>
</evidence>
<dbReference type="PROSITE" id="PS50181">
    <property type="entry name" value="FBOX"/>
    <property type="match status" value="1"/>
</dbReference>
<dbReference type="Pfam" id="PF00646">
    <property type="entry name" value="F-box"/>
    <property type="match status" value="1"/>
</dbReference>
<dbReference type="InterPro" id="IPR050232">
    <property type="entry name" value="FBL13/AtMIF1-like"/>
</dbReference>
<accession>A0A4Y7IDE4</accession>
<dbReference type="Proteomes" id="UP000316621">
    <property type="component" value="Chromosome 1"/>
</dbReference>
<dbReference type="InterPro" id="IPR001810">
    <property type="entry name" value="F-box_dom"/>
</dbReference>
<dbReference type="InterPro" id="IPR006566">
    <property type="entry name" value="FBD"/>
</dbReference>
<sequence>MEEPRDSPICNSIDRISNLPENLIHHILSFMDMTQVVHTCVLSKRWKNLWAITSILNLFSLAISNKNQNSAVPFQKFIKFVDQIFILRDNSNIQSVNLVCGKQRNFVIDISIMTASLTTWIVAAVRSNIQELYLDIAAVKISRFPQCLFTCTSLIKLELKLGGNSSIIVLPSSMDLLRLTFMNLDSLPSDVNLTNRLFSKCPVLESLIIKGRLGHMDLQISSLTLKHLTMVDFVSKSKVKVDAPNLVYFKCRDFISKLYFLENLVSLVTADIYMSATKDEAGKIEDYTKNHWLFLTALSNAKEIRLSEWFLCLMSSKDIPDSEDFFAGVPLDHLRFVEIRGLLGHFNELKLVEIIFKKAVVLEKMLLFSCKKSTTGKCLTTFGEKLLTLPRASSNITTFLI</sequence>
<evidence type="ECO:0000259" key="1">
    <source>
        <dbReference type="PROSITE" id="PS50181"/>
    </source>
</evidence>
<dbReference type="Gramene" id="RZC45528">
    <property type="protein sequence ID" value="RZC45528"/>
    <property type="gene ID" value="C5167_038481"/>
</dbReference>
<dbReference type="InterPro" id="IPR053781">
    <property type="entry name" value="F-box_AtFBL13-like"/>
</dbReference>
<organism evidence="2 3">
    <name type="scientific">Papaver somniferum</name>
    <name type="common">Opium poppy</name>
    <dbReference type="NCBI Taxonomy" id="3469"/>
    <lineage>
        <taxon>Eukaryota</taxon>
        <taxon>Viridiplantae</taxon>
        <taxon>Streptophyta</taxon>
        <taxon>Embryophyta</taxon>
        <taxon>Tracheophyta</taxon>
        <taxon>Spermatophyta</taxon>
        <taxon>Magnoliopsida</taxon>
        <taxon>Ranunculales</taxon>
        <taxon>Papaveraceae</taxon>
        <taxon>Papaveroideae</taxon>
        <taxon>Papaver</taxon>
    </lineage>
</organism>